<evidence type="ECO:0000256" key="6">
    <source>
        <dbReference type="ARBA" id="ARBA00023027"/>
    </source>
</evidence>
<dbReference type="SUPFAM" id="SSF51735">
    <property type="entry name" value="NAD(P)-binding Rossmann-fold domains"/>
    <property type="match status" value="1"/>
</dbReference>
<dbReference type="InterPro" id="IPR006115">
    <property type="entry name" value="6PGDH_NADP-bd"/>
</dbReference>
<evidence type="ECO:0000256" key="5">
    <source>
        <dbReference type="ARBA" id="ARBA00023002"/>
    </source>
</evidence>
<comment type="catalytic activity">
    <reaction evidence="7">
        <text>3-hydroxy-2-methylpropanoate + NAD(+) = 2-methyl-3-oxopropanoate + NADH + H(+)</text>
        <dbReference type="Rhea" id="RHEA:17681"/>
        <dbReference type="ChEBI" id="CHEBI:11805"/>
        <dbReference type="ChEBI" id="CHEBI:15378"/>
        <dbReference type="ChEBI" id="CHEBI:57540"/>
        <dbReference type="ChEBI" id="CHEBI:57700"/>
        <dbReference type="ChEBI" id="CHEBI:57945"/>
        <dbReference type="EC" id="1.1.1.31"/>
    </reaction>
</comment>
<evidence type="ECO:0000259" key="9">
    <source>
        <dbReference type="Pfam" id="PF03446"/>
    </source>
</evidence>
<name>A0A2V0P4L9_9CHLO</name>
<feature type="domain" description="6-phosphogluconate dehydrogenase NADP-binding" evidence="9">
    <location>
        <begin position="198"/>
        <end position="246"/>
    </location>
</feature>
<dbReference type="InterPro" id="IPR029154">
    <property type="entry name" value="HIBADH-like_NADP-bd"/>
</dbReference>
<dbReference type="InterPro" id="IPR008927">
    <property type="entry name" value="6-PGluconate_DH-like_C_sf"/>
</dbReference>
<dbReference type="Pfam" id="PF03446">
    <property type="entry name" value="NAD_binding_2"/>
    <property type="match status" value="2"/>
</dbReference>
<dbReference type="InterPro" id="IPR013328">
    <property type="entry name" value="6PGD_dom2"/>
</dbReference>
<dbReference type="PANTHER" id="PTHR22981">
    <property type="entry name" value="3-HYDROXYISOBUTYRATE DEHYDROGENASE-RELATED"/>
    <property type="match status" value="1"/>
</dbReference>
<sequence length="385" mass="38408">MSAPLRAAAAGAAAALRRAGGAAAAAAAAAQAPAARRAAASAAAPPPPPPPPPPAGEPLSVGFIGVGNMGGPMAACLLRAGHRVTVFDRSGDAVKRLTEQGAAAAGSPREIAETPGVAAVISMLPSTEHVRDAYEGPEGVLRASALQPPLLIDCSTISPLYTQELAQRVAGRRLAPQPPRAFMPWTAGGGGGAASAAPRLVDAPVSGGVAAARDGSLTFMCGGPEEAVGAARALLGAMGARLLHLGGPGLGQAAKLCNNVALAVQMAGVSEALALGIALGLDPGQLSDVMSGSSARCWTLDCYSPVPGVMPDAPSSRGYTGGFSAQLMLKDLRLAMELASATRTPAPMAQNVSQLYRQVVDATAEGRPLDFSAIFKYVHSSLPGL</sequence>
<feature type="compositionally biased region" description="Pro residues" evidence="8">
    <location>
        <begin position="44"/>
        <end position="56"/>
    </location>
</feature>
<dbReference type="GO" id="GO:0006574">
    <property type="term" value="P:L-valine catabolic process"/>
    <property type="evidence" value="ECO:0007669"/>
    <property type="project" value="TreeGrafter"/>
</dbReference>
<dbReference type="GO" id="GO:0008442">
    <property type="term" value="F:3-hydroxyisobutyrate dehydrogenase activity"/>
    <property type="evidence" value="ECO:0007669"/>
    <property type="project" value="UniProtKB-EC"/>
</dbReference>
<organism evidence="11 12">
    <name type="scientific">Raphidocelis subcapitata</name>
    <dbReference type="NCBI Taxonomy" id="307507"/>
    <lineage>
        <taxon>Eukaryota</taxon>
        <taxon>Viridiplantae</taxon>
        <taxon>Chlorophyta</taxon>
        <taxon>core chlorophytes</taxon>
        <taxon>Chlorophyceae</taxon>
        <taxon>CS clade</taxon>
        <taxon>Sphaeropleales</taxon>
        <taxon>Selenastraceae</taxon>
        <taxon>Raphidocelis</taxon>
    </lineage>
</organism>
<accession>A0A2V0P4L9</accession>
<dbReference type="FunCoup" id="A0A2V0P4L9">
    <property type="interactions" value="1240"/>
</dbReference>
<comment type="similarity">
    <text evidence="2">Belongs to the HIBADH-related family. 3-hydroxyisobutyrate dehydrogenase subfamily.</text>
</comment>
<feature type="region of interest" description="Disordered" evidence="8">
    <location>
        <begin position="35"/>
        <end position="59"/>
    </location>
</feature>
<dbReference type="AlphaFoldDB" id="A0A2V0P4L9"/>
<keyword evidence="6" id="KW-0520">NAD</keyword>
<dbReference type="OrthoDB" id="21615at2759"/>
<protein>
    <recommendedName>
        <fullName evidence="3">3-hydroxyisobutyrate dehydrogenase</fullName>
        <ecNumber evidence="3">1.1.1.31</ecNumber>
    </recommendedName>
</protein>
<reference evidence="11 12" key="1">
    <citation type="journal article" date="2018" name="Sci. Rep.">
        <title>Raphidocelis subcapitata (=Pseudokirchneriella subcapitata) provides an insight into genome evolution and environmental adaptations in the Sphaeropleales.</title>
        <authorList>
            <person name="Suzuki S."/>
            <person name="Yamaguchi H."/>
            <person name="Nakajima N."/>
            <person name="Kawachi M."/>
        </authorList>
    </citation>
    <scope>NUCLEOTIDE SEQUENCE [LARGE SCALE GENOMIC DNA]</scope>
    <source>
        <strain evidence="11 12">NIES-35</strain>
    </source>
</reference>
<dbReference type="EMBL" id="BDRX01000035">
    <property type="protein sequence ID" value="GBF92803.1"/>
    <property type="molecule type" value="Genomic_DNA"/>
</dbReference>
<dbReference type="STRING" id="307507.A0A2V0P4L9"/>
<keyword evidence="5" id="KW-0560">Oxidoreductase</keyword>
<dbReference type="Proteomes" id="UP000247498">
    <property type="component" value="Unassembled WGS sequence"/>
</dbReference>
<dbReference type="InterPro" id="IPR036291">
    <property type="entry name" value="NAD(P)-bd_dom_sf"/>
</dbReference>
<dbReference type="EC" id="1.1.1.31" evidence="3"/>
<evidence type="ECO:0000259" key="10">
    <source>
        <dbReference type="Pfam" id="PF14833"/>
    </source>
</evidence>
<feature type="domain" description="3-hydroxyisobutyrate dehydrogenase-like NAD-binding" evidence="10">
    <location>
        <begin position="249"/>
        <end position="377"/>
    </location>
</feature>
<dbReference type="GO" id="GO:0051287">
    <property type="term" value="F:NAD binding"/>
    <property type="evidence" value="ECO:0007669"/>
    <property type="project" value="InterPro"/>
</dbReference>
<keyword evidence="12" id="KW-1185">Reference proteome</keyword>
<evidence type="ECO:0000256" key="4">
    <source>
        <dbReference type="ARBA" id="ARBA00022456"/>
    </source>
</evidence>
<dbReference type="Pfam" id="PF14833">
    <property type="entry name" value="NAD_binding_11"/>
    <property type="match status" value="1"/>
</dbReference>
<dbReference type="GO" id="GO:0050661">
    <property type="term" value="F:NADP binding"/>
    <property type="evidence" value="ECO:0007669"/>
    <property type="project" value="InterPro"/>
</dbReference>
<dbReference type="InParanoid" id="A0A2V0P4L9"/>
<feature type="domain" description="6-phosphogluconate dehydrogenase NADP-binding" evidence="9">
    <location>
        <begin position="61"/>
        <end position="172"/>
    </location>
</feature>
<dbReference type="Gene3D" id="1.10.1040.10">
    <property type="entry name" value="N-(1-d-carboxylethyl)-l-norvaline Dehydrogenase, domain 2"/>
    <property type="match status" value="1"/>
</dbReference>
<evidence type="ECO:0000256" key="7">
    <source>
        <dbReference type="ARBA" id="ARBA00049197"/>
    </source>
</evidence>
<evidence type="ECO:0000313" key="11">
    <source>
        <dbReference type="EMBL" id="GBF92803.1"/>
    </source>
</evidence>
<evidence type="ECO:0000313" key="12">
    <source>
        <dbReference type="Proteomes" id="UP000247498"/>
    </source>
</evidence>
<dbReference type="PANTHER" id="PTHR22981:SF7">
    <property type="entry name" value="3-HYDROXYISOBUTYRATE DEHYDROGENASE, MITOCHONDRIAL"/>
    <property type="match status" value="1"/>
</dbReference>
<comment type="caution">
    <text evidence="11">The sequence shown here is derived from an EMBL/GenBank/DDBJ whole genome shotgun (WGS) entry which is preliminary data.</text>
</comment>
<keyword evidence="4" id="KW-0101">Branched-chain amino acid catabolism</keyword>
<dbReference type="Gene3D" id="3.40.50.720">
    <property type="entry name" value="NAD(P)-binding Rossmann-like Domain"/>
    <property type="match status" value="1"/>
</dbReference>
<comment type="pathway">
    <text evidence="1">Amino-acid degradation; L-valine degradation.</text>
</comment>
<proteinExistence type="inferred from homology"/>
<dbReference type="FunFam" id="1.10.1040.10:FF:000006">
    <property type="entry name" value="3-hydroxyisobutyrate dehydrogenase"/>
    <property type="match status" value="1"/>
</dbReference>
<dbReference type="SUPFAM" id="SSF48179">
    <property type="entry name" value="6-phosphogluconate dehydrogenase C-terminal domain-like"/>
    <property type="match status" value="1"/>
</dbReference>
<evidence type="ECO:0000256" key="8">
    <source>
        <dbReference type="SAM" id="MobiDB-lite"/>
    </source>
</evidence>
<gene>
    <name evidence="11" type="ORF">Rsub_05422</name>
</gene>
<evidence type="ECO:0000256" key="2">
    <source>
        <dbReference type="ARBA" id="ARBA00006013"/>
    </source>
</evidence>
<evidence type="ECO:0000256" key="3">
    <source>
        <dbReference type="ARBA" id="ARBA00012991"/>
    </source>
</evidence>
<evidence type="ECO:0000256" key="1">
    <source>
        <dbReference type="ARBA" id="ARBA00005109"/>
    </source>
</evidence>